<protein>
    <submittedName>
        <fullName evidence="2">Uncharacterized protein</fullName>
    </submittedName>
</protein>
<feature type="region of interest" description="Disordered" evidence="1">
    <location>
        <begin position="139"/>
        <end position="203"/>
    </location>
</feature>
<feature type="compositionally biased region" description="Low complexity" evidence="1">
    <location>
        <begin position="692"/>
        <end position="701"/>
    </location>
</feature>
<dbReference type="Proteomes" id="UP001515480">
    <property type="component" value="Unassembled WGS sequence"/>
</dbReference>
<feature type="region of interest" description="Disordered" evidence="1">
    <location>
        <begin position="228"/>
        <end position="256"/>
    </location>
</feature>
<reference evidence="2 3" key="1">
    <citation type="journal article" date="2024" name="Science">
        <title>Giant polyketide synthase enzymes in the biosynthesis of giant marine polyether toxins.</title>
        <authorList>
            <person name="Fallon T.R."/>
            <person name="Shende V.V."/>
            <person name="Wierzbicki I.H."/>
            <person name="Pendleton A.L."/>
            <person name="Watervoot N.F."/>
            <person name="Auber R.P."/>
            <person name="Gonzalez D.J."/>
            <person name="Wisecaver J.H."/>
            <person name="Moore B.S."/>
        </authorList>
    </citation>
    <scope>NUCLEOTIDE SEQUENCE [LARGE SCALE GENOMIC DNA]</scope>
    <source>
        <strain evidence="2 3">12B1</strain>
    </source>
</reference>
<feature type="region of interest" description="Disordered" evidence="1">
    <location>
        <begin position="1"/>
        <end position="76"/>
    </location>
</feature>
<keyword evidence="3" id="KW-1185">Reference proteome</keyword>
<feature type="compositionally biased region" description="Polar residues" evidence="1">
    <location>
        <begin position="609"/>
        <end position="620"/>
    </location>
</feature>
<feature type="compositionally biased region" description="Low complexity" evidence="1">
    <location>
        <begin position="562"/>
        <end position="586"/>
    </location>
</feature>
<proteinExistence type="predicted"/>
<feature type="compositionally biased region" description="Pro residues" evidence="1">
    <location>
        <begin position="55"/>
        <end position="65"/>
    </location>
</feature>
<feature type="compositionally biased region" description="Basic residues" evidence="1">
    <location>
        <begin position="141"/>
        <end position="152"/>
    </location>
</feature>
<evidence type="ECO:0000313" key="3">
    <source>
        <dbReference type="Proteomes" id="UP001515480"/>
    </source>
</evidence>
<feature type="region of interest" description="Disordered" evidence="1">
    <location>
        <begin position="400"/>
        <end position="428"/>
    </location>
</feature>
<feature type="compositionally biased region" description="Low complexity" evidence="1">
    <location>
        <begin position="42"/>
        <end position="54"/>
    </location>
</feature>
<feature type="region of interest" description="Disordered" evidence="1">
    <location>
        <begin position="692"/>
        <end position="714"/>
    </location>
</feature>
<gene>
    <name evidence="2" type="ORF">AB1Y20_008819</name>
</gene>
<feature type="compositionally biased region" description="Low complexity" evidence="1">
    <location>
        <begin position="1"/>
        <end position="18"/>
    </location>
</feature>
<organism evidence="2 3">
    <name type="scientific">Prymnesium parvum</name>
    <name type="common">Toxic golden alga</name>
    <dbReference type="NCBI Taxonomy" id="97485"/>
    <lineage>
        <taxon>Eukaryota</taxon>
        <taxon>Haptista</taxon>
        <taxon>Haptophyta</taxon>
        <taxon>Prymnesiophyceae</taxon>
        <taxon>Prymnesiales</taxon>
        <taxon>Prymnesiaceae</taxon>
        <taxon>Prymnesium</taxon>
    </lineage>
</organism>
<feature type="region of interest" description="Disordered" evidence="1">
    <location>
        <begin position="524"/>
        <end position="675"/>
    </location>
</feature>
<feature type="compositionally biased region" description="Acidic residues" evidence="1">
    <location>
        <begin position="403"/>
        <end position="419"/>
    </location>
</feature>
<feature type="region of interest" description="Disordered" evidence="1">
    <location>
        <begin position="299"/>
        <end position="324"/>
    </location>
</feature>
<comment type="caution">
    <text evidence="2">The sequence shown here is derived from an EMBL/GenBank/DDBJ whole genome shotgun (WGS) entry which is preliminary data.</text>
</comment>
<name>A0AB34IUM8_PRYPA</name>
<dbReference type="AlphaFoldDB" id="A0AB34IUM8"/>
<sequence length="859" mass="90416">MAVSSGAASAGPGSVPTPTSAPPPSAGTSHRCAPEPPTRSTPSLSAAPGSSDAALPPPAAPPPVSTAPRKALASAASEPLLHAHTAYTSSAVRPLAAAAAPRRLQGHTIDGLLEAARAHLSEAIHAQVSDAAARRDAQRAARARLAPRRSHSRVGGAPCAVSPLPVEFRRKPPVDTLENQRGPSGRVPPPPPGRRAARPEGGAAEYKASLAAIKPISALFTQQCASLVAPPAEPPPREPSALRQSSSKMSCSDALSAAGSEGVRRVRLSELTDLGATRQSSLDGELAALDARMAGLAKRASRGESGSACDRADGSSGSEGGGDDAAELEALTEEEEAQVARLREQLGARAARLSRHILGAFDDEAADWSTDWQLLATRQQAANLERQEQLVAERRRYIASAEDSADEEELEGESEEEVEPAPSDTEVVTPISMWEEQRLNAAEDGWVPPPPSIYPARQPYRVGQAKLRVDSYSAPDNADHGHTATALQRTEEGGVEQLITTEAAASEIIAALEELGSLLAAEKKKLKSRAKKKPPDDDDAATRIRGSSQREACERMETRPLSAAGWRAGARGPPRPASAGPSALPGTRPSSAQGSVGGRPHERSCRCVGTSSLCSRTATAPQRPVWLPKNVDSSFDADAPPPLQLPPPPHRTEGPTLPPPPEEAEGIAPAPSNACSRAPIAKMNRARSSARFSSCAPSDSSEGAGHASAKAPRPSFYKARRKSYARASSSAAVAEETTYVKDEKAELEQGVIHCIVKTLGRDFLLRLIKSGVNKPSITGDLWSEAAGMGLFGIYAHGMHTYGITSKHGQWRRRALIGLVACSAERHTAVSIKKWTEEALTAIGFNSSKELLERAFWLPR</sequence>
<dbReference type="EMBL" id="JBGBPQ010000019">
    <property type="protein sequence ID" value="KAL1505059.1"/>
    <property type="molecule type" value="Genomic_DNA"/>
</dbReference>
<evidence type="ECO:0000313" key="2">
    <source>
        <dbReference type="EMBL" id="KAL1505059.1"/>
    </source>
</evidence>
<feature type="compositionally biased region" description="Pro residues" evidence="1">
    <location>
        <begin position="639"/>
        <end position="649"/>
    </location>
</feature>
<evidence type="ECO:0000256" key="1">
    <source>
        <dbReference type="SAM" id="MobiDB-lite"/>
    </source>
</evidence>
<accession>A0AB34IUM8</accession>
<feature type="region of interest" description="Disordered" evidence="1">
    <location>
        <begin position="472"/>
        <end position="493"/>
    </location>
</feature>